<sequence length="204" mass="24033">MLEKVIKTPKEHIEIHHQESDGWITLAKKQGSFTQYHYRPHEITEELLSEWLGEDVYFSQNTFYKPKRDIFNVRQLRALYVDVDCYLMNYDPKWVVGRIEQILVEDGEIPDPNLIIFSGRGIVVVWFIKPVPYKALPLWQTAQEYFLDKLKDVGGDTKATDASRIFRLAGTTNSNSGEKVTVQYRHDYRYDLKTDIRDKYLPNL</sequence>
<dbReference type="AlphaFoldDB" id="A0A226BUS3"/>
<accession>A0A226BUS3</accession>
<evidence type="ECO:0000313" key="2">
    <source>
        <dbReference type="Proteomes" id="UP000214588"/>
    </source>
</evidence>
<evidence type="ECO:0000313" key="1">
    <source>
        <dbReference type="EMBL" id="OWZ82733.1"/>
    </source>
</evidence>
<gene>
    <name evidence="1" type="ORF">CDO51_12445</name>
</gene>
<keyword evidence="2" id="KW-1185">Reference proteome</keyword>
<feature type="non-terminal residue" evidence="1">
    <location>
        <position position="204"/>
    </location>
</feature>
<dbReference type="EMBL" id="NIQC01000045">
    <property type="protein sequence ID" value="OWZ82733.1"/>
    <property type="molecule type" value="Genomic_DNA"/>
</dbReference>
<protein>
    <submittedName>
        <fullName evidence="1">Replication protein</fullName>
    </submittedName>
</protein>
<name>A0A226BUS3_9FIRM</name>
<comment type="caution">
    <text evidence="1">The sequence shown here is derived from an EMBL/GenBank/DDBJ whole genome shotgun (WGS) entry which is preliminary data.</text>
</comment>
<proteinExistence type="predicted"/>
<dbReference type="Proteomes" id="UP000214588">
    <property type="component" value="Unassembled WGS sequence"/>
</dbReference>
<reference evidence="1 2" key="1">
    <citation type="submission" date="2017-06" db="EMBL/GenBank/DDBJ databases">
        <title>Draft Genome Sequence of Natranaerobius trueperi halophilic, alkalithermophilic bacteria from soda lakes.</title>
        <authorList>
            <person name="Zhao B."/>
        </authorList>
    </citation>
    <scope>NUCLEOTIDE SEQUENCE [LARGE SCALE GENOMIC DNA]</scope>
    <source>
        <strain evidence="1 2">DSM 18760</strain>
    </source>
</reference>
<organism evidence="1 2">
    <name type="scientific">Natranaerobius trueperi</name>
    <dbReference type="NCBI Taxonomy" id="759412"/>
    <lineage>
        <taxon>Bacteria</taxon>
        <taxon>Bacillati</taxon>
        <taxon>Bacillota</taxon>
        <taxon>Clostridia</taxon>
        <taxon>Natranaerobiales</taxon>
        <taxon>Natranaerobiaceae</taxon>
        <taxon>Natranaerobius</taxon>
    </lineage>
</organism>